<proteinExistence type="predicted"/>
<dbReference type="Pfam" id="PF07228">
    <property type="entry name" value="SpoIIE"/>
    <property type="match status" value="1"/>
</dbReference>
<dbReference type="InterPro" id="IPR003594">
    <property type="entry name" value="HATPase_dom"/>
</dbReference>
<keyword evidence="5" id="KW-1185">Reference proteome</keyword>
<comment type="caution">
    <text evidence="4">The sequence shown here is derived from an EMBL/GenBank/DDBJ whole genome shotgun (WGS) entry which is preliminary data.</text>
</comment>
<dbReference type="InterPro" id="IPR036457">
    <property type="entry name" value="PPM-type-like_dom_sf"/>
</dbReference>
<keyword evidence="1" id="KW-0378">Hydrolase</keyword>
<evidence type="ECO:0000259" key="3">
    <source>
        <dbReference type="SMART" id="SM00331"/>
    </source>
</evidence>
<dbReference type="PANTHER" id="PTHR43156:SF2">
    <property type="entry name" value="STAGE II SPORULATION PROTEIN E"/>
    <property type="match status" value="1"/>
</dbReference>
<organism evidence="4 5">
    <name type="scientific">Kitasatospora arboriphila</name>
    <dbReference type="NCBI Taxonomy" id="258052"/>
    <lineage>
        <taxon>Bacteria</taxon>
        <taxon>Bacillati</taxon>
        <taxon>Actinomycetota</taxon>
        <taxon>Actinomycetes</taxon>
        <taxon>Kitasatosporales</taxon>
        <taxon>Streptomycetaceae</taxon>
        <taxon>Kitasatospora</taxon>
    </lineage>
</organism>
<protein>
    <recommendedName>
        <fullName evidence="6">GAF domain-containing protein</fullName>
    </recommendedName>
</protein>
<dbReference type="Pfam" id="PF01590">
    <property type="entry name" value="GAF"/>
    <property type="match status" value="1"/>
</dbReference>
<reference evidence="4 5" key="1">
    <citation type="journal article" date="2019" name="Int. J. Syst. Evol. Microbiol.">
        <title>The Global Catalogue of Microorganisms (GCM) 10K type strain sequencing project: providing services to taxonomists for standard genome sequencing and annotation.</title>
        <authorList>
            <consortium name="The Broad Institute Genomics Platform"/>
            <consortium name="The Broad Institute Genome Sequencing Center for Infectious Disease"/>
            <person name="Wu L."/>
            <person name="Ma J."/>
        </authorList>
    </citation>
    <scope>NUCLEOTIDE SEQUENCE [LARGE SCALE GENOMIC DNA]</scope>
    <source>
        <strain evidence="4 5">JCM 13002</strain>
    </source>
</reference>
<dbReference type="Gene3D" id="3.60.40.10">
    <property type="entry name" value="PPM-type phosphatase domain"/>
    <property type="match status" value="1"/>
</dbReference>
<name>A0ABN1TJA3_9ACTN</name>
<gene>
    <name evidence="4" type="ORF">GCM10009663_36760</name>
</gene>
<dbReference type="SMART" id="SM00065">
    <property type="entry name" value="GAF"/>
    <property type="match status" value="1"/>
</dbReference>
<dbReference type="InterPro" id="IPR003018">
    <property type="entry name" value="GAF"/>
</dbReference>
<dbReference type="InterPro" id="IPR036890">
    <property type="entry name" value="HATPase_C_sf"/>
</dbReference>
<feature type="domain" description="PPM-type phosphatase" evidence="3">
    <location>
        <begin position="204"/>
        <end position="431"/>
    </location>
</feature>
<evidence type="ECO:0000259" key="2">
    <source>
        <dbReference type="SMART" id="SM00065"/>
    </source>
</evidence>
<dbReference type="InterPro" id="IPR029016">
    <property type="entry name" value="GAF-like_dom_sf"/>
</dbReference>
<evidence type="ECO:0000313" key="4">
    <source>
        <dbReference type="EMBL" id="GAA1089644.1"/>
    </source>
</evidence>
<feature type="domain" description="GAF" evidence="2">
    <location>
        <begin position="14"/>
        <end position="186"/>
    </location>
</feature>
<dbReference type="Pfam" id="PF13581">
    <property type="entry name" value="HATPase_c_2"/>
    <property type="match status" value="1"/>
</dbReference>
<evidence type="ECO:0000256" key="1">
    <source>
        <dbReference type="ARBA" id="ARBA00022801"/>
    </source>
</evidence>
<dbReference type="Gene3D" id="3.30.565.10">
    <property type="entry name" value="Histidine kinase-like ATPase, C-terminal domain"/>
    <property type="match status" value="1"/>
</dbReference>
<dbReference type="InterPro" id="IPR052016">
    <property type="entry name" value="Bact_Sigma-Reg"/>
</dbReference>
<accession>A0ABN1TJA3</accession>
<dbReference type="CDD" id="cd16936">
    <property type="entry name" value="HATPase_RsbW-like"/>
    <property type="match status" value="1"/>
</dbReference>
<dbReference type="InterPro" id="IPR001932">
    <property type="entry name" value="PPM-type_phosphatase-like_dom"/>
</dbReference>
<evidence type="ECO:0008006" key="6">
    <source>
        <dbReference type="Google" id="ProtNLM"/>
    </source>
</evidence>
<dbReference type="EMBL" id="BAAALD010000033">
    <property type="protein sequence ID" value="GAA1089644.1"/>
    <property type="molecule type" value="Genomic_DNA"/>
</dbReference>
<sequence length="560" mass="60210">MVNAAGLRIGTTLDVTRTAQELADVATEDFADFTSVDLLDSVFLGTEAATRPTGGPAVFRRAAEQSVLIGCPESAVPPGQTDHLPADSPMTRALATGRPSRHRVDDPDVRRWLTVDPVRAQRIAESGTHSLIVAPLLARGTTLGITLFARHRTEEDFDADDVLLAEELTARAALSIDNARRYTFERNTALALQRSMMPHRAPRQAAVEIASRYLPAGPQAGVGGDWFDVIPLSGARVALVVGDVVGHGIQATATMGRLRTAVRTLADVDVPPDELLTHLDDLVLRLDREADPRTADEDGREAADIGATCLYAVYDPVSRRCTLARAGHPGPAVVRPDGRVEFPELPAGPPLGLGGLPFEAAELDLPEGSVLALFTDGLVEAVDHDVDHGIERLARALAAGGISLEETCDEILRLLLPEAPEDDIALLLARTRALDTSQVAAWDVPPDPAVVSHARKLAAEQLAVWGLDEYAFVTELVVSELVTNAIRYGRPPIELRLIHDTSLICEVSDTSSTAPHLRRARTFDEGGRGLLLVAQLTQGWGTRHTPFGKTIWTEQTLPEV</sequence>
<dbReference type="Proteomes" id="UP001499987">
    <property type="component" value="Unassembled WGS sequence"/>
</dbReference>
<dbReference type="SUPFAM" id="SSF55781">
    <property type="entry name" value="GAF domain-like"/>
    <property type="match status" value="1"/>
</dbReference>
<dbReference type="SMART" id="SM00331">
    <property type="entry name" value="PP2C_SIG"/>
    <property type="match status" value="1"/>
</dbReference>
<dbReference type="SUPFAM" id="SSF55874">
    <property type="entry name" value="ATPase domain of HSP90 chaperone/DNA topoisomerase II/histidine kinase"/>
    <property type="match status" value="1"/>
</dbReference>
<dbReference type="PANTHER" id="PTHR43156">
    <property type="entry name" value="STAGE II SPORULATION PROTEIN E-RELATED"/>
    <property type="match status" value="1"/>
</dbReference>
<evidence type="ECO:0000313" key="5">
    <source>
        <dbReference type="Proteomes" id="UP001499987"/>
    </source>
</evidence>
<dbReference type="Gene3D" id="3.30.450.40">
    <property type="match status" value="1"/>
</dbReference>
<dbReference type="SUPFAM" id="SSF81606">
    <property type="entry name" value="PP2C-like"/>
    <property type="match status" value="1"/>
</dbReference>